<dbReference type="EMBL" id="LBMM01007098">
    <property type="protein sequence ID" value="KMQ90047.1"/>
    <property type="molecule type" value="Genomic_DNA"/>
</dbReference>
<organism evidence="2 3">
    <name type="scientific">Lasius niger</name>
    <name type="common">Black garden ant</name>
    <dbReference type="NCBI Taxonomy" id="67767"/>
    <lineage>
        <taxon>Eukaryota</taxon>
        <taxon>Metazoa</taxon>
        <taxon>Ecdysozoa</taxon>
        <taxon>Arthropoda</taxon>
        <taxon>Hexapoda</taxon>
        <taxon>Insecta</taxon>
        <taxon>Pterygota</taxon>
        <taxon>Neoptera</taxon>
        <taxon>Endopterygota</taxon>
        <taxon>Hymenoptera</taxon>
        <taxon>Apocrita</taxon>
        <taxon>Aculeata</taxon>
        <taxon>Formicoidea</taxon>
        <taxon>Formicidae</taxon>
        <taxon>Formicinae</taxon>
        <taxon>Lasius</taxon>
        <taxon>Lasius</taxon>
    </lineage>
</organism>
<feature type="compositionally biased region" description="Basic and acidic residues" evidence="1">
    <location>
        <begin position="493"/>
        <end position="509"/>
    </location>
</feature>
<feature type="compositionally biased region" description="Low complexity" evidence="1">
    <location>
        <begin position="612"/>
        <end position="631"/>
    </location>
</feature>
<keyword evidence="3" id="KW-1185">Reference proteome</keyword>
<protein>
    <submittedName>
        <fullName evidence="2">Uncharacterized protein</fullName>
    </submittedName>
</protein>
<dbReference type="Proteomes" id="UP000036403">
    <property type="component" value="Unassembled WGS sequence"/>
</dbReference>
<dbReference type="AlphaFoldDB" id="A0A0J7KIF4"/>
<dbReference type="PaxDb" id="67767-A0A0J7KIF4"/>
<feature type="compositionally biased region" description="Polar residues" evidence="1">
    <location>
        <begin position="599"/>
        <end position="608"/>
    </location>
</feature>
<feature type="compositionally biased region" description="Polar residues" evidence="1">
    <location>
        <begin position="696"/>
        <end position="711"/>
    </location>
</feature>
<proteinExistence type="predicted"/>
<feature type="compositionally biased region" description="Low complexity" evidence="1">
    <location>
        <begin position="560"/>
        <end position="581"/>
    </location>
</feature>
<evidence type="ECO:0000313" key="3">
    <source>
        <dbReference type="Proteomes" id="UP000036403"/>
    </source>
</evidence>
<sequence length="741" mass="80092">MMKYSPAFSLSSSRKSLPIFPLGLLLAGFINPAWANSTVSASPAQTATSSALADKKVIKRGDPVAEAEIDKRFNTNPNTRGLRNILYAYIPDLLKQCPTWDSEMQDWHRCEAVVPVADIVNFRNKLRKEPLNTRIQQWFFLDAIGGIERPNDDMVRAKSFLSKYFAKIILHELHDDNGWCYGPSWVGHSQKAWMPCAEIPTFESRTLPQWALYTPPKNHPRPTWPGTFDDSAPDEAGPMQVPAKVIEKAAKPAAATGNLTKSYKGEDDNLASLPALPAAKAPVDPSVLLQRAQQIANSPDGAALLAQVLNGNPAERQQALQQASQALKMSPSEVAQTAKALKSSPQGMLILQQIQQLATASPDERQQSLRQVAGMLGVKPEQAQKVVQNISANTQQGATHPEATQQLLDQAKKFVSDPQVMEHAKKALNSNTENLQRAAQSPAGAEALSQVSNFIQNAQNQDPPSKEDLNQSDTGVFEIDKHDPNVKGANAGGERDLLSYPHPDDEHPGIGEGNYGNMEDRNSRGAQSQIYSERDNHPEENNFRDASKPANNPAEDGVAPSGASSNMDMSSMSSMPESLPTPHRDRTSSSPSPFAGEEASSNTSNAPRTDTAAANAPSAAGSSLSHNGSSSWQDEAFGGGTSANPYGNANFAPRQELSEPKGEDSPPASHQNLGEIGDHTEGEAIVNGQKVAPQAYQKTHTTSPPAQSQRTDSPKKKLRIITDNGDREVDDDDGAWKVVKR</sequence>
<evidence type="ECO:0000313" key="2">
    <source>
        <dbReference type="EMBL" id="KMQ90047.1"/>
    </source>
</evidence>
<feature type="compositionally biased region" description="Basic and acidic residues" evidence="1">
    <location>
        <begin position="532"/>
        <end position="547"/>
    </location>
</feature>
<reference evidence="2 3" key="1">
    <citation type="submission" date="2015-04" db="EMBL/GenBank/DDBJ databases">
        <title>Lasius niger genome sequencing.</title>
        <authorList>
            <person name="Konorov E.A."/>
            <person name="Nikitin M.A."/>
            <person name="Kirill M.V."/>
            <person name="Chang P."/>
        </authorList>
    </citation>
    <scope>NUCLEOTIDE SEQUENCE [LARGE SCALE GENOMIC DNA]</scope>
    <source>
        <tissue evidence="2">Whole</tissue>
    </source>
</reference>
<comment type="caution">
    <text evidence="2">The sequence shown here is derived from an EMBL/GenBank/DDBJ whole genome shotgun (WGS) entry which is preliminary data.</text>
</comment>
<name>A0A0J7KIF4_LASNI</name>
<evidence type="ECO:0000256" key="1">
    <source>
        <dbReference type="SAM" id="MobiDB-lite"/>
    </source>
</evidence>
<feature type="region of interest" description="Disordered" evidence="1">
    <location>
        <begin position="478"/>
        <end position="741"/>
    </location>
</feature>
<gene>
    <name evidence="2" type="ORF">RF55_10247</name>
</gene>
<accession>A0A0J7KIF4</accession>